<dbReference type="AlphaFoldDB" id="A0A1G2R6R5"/>
<reference evidence="6 7" key="1">
    <citation type="journal article" date="2016" name="Nat. Commun.">
        <title>Thousands of microbial genomes shed light on interconnected biogeochemical processes in an aquifer system.</title>
        <authorList>
            <person name="Anantharaman K."/>
            <person name="Brown C.T."/>
            <person name="Hug L.A."/>
            <person name="Sharon I."/>
            <person name="Castelle C.J."/>
            <person name="Probst A.J."/>
            <person name="Thomas B.C."/>
            <person name="Singh A."/>
            <person name="Wilkins M.J."/>
            <person name="Karaoz U."/>
            <person name="Brodie E.L."/>
            <person name="Williams K.H."/>
            <person name="Hubbard S.S."/>
            <person name="Banfield J.F."/>
        </authorList>
    </citation>
    <scope>NUCLEOTIDE SEQUENCE [LARGE SCALE GENOMIC DNA]</scope>
</reference>
<dbReference type="GO" id="GO:0005384">
    <property type="term" value="F:manganese ion transmembrane transporter activity"/>
    <property type="evidence" value="ECO:0007669"/>
    <property type="project" value="InterPro"/>
</dbReference>
<evidence type="ECO:0000313" key="7">
    <source>
        <dbReference type="Proteomes" id="UP000179258"/>
    </source>
</evidence>
<sequence length="221" mass="23809">MGDAVYGASDGIVTTFAVVAGAAGAAFSPAIVIILGLANLAADGFSMGASKFLSLRSERKFIASQRRREQWETENFPELEKEETRAIFRRWGFSEELARQATDIVIRDEKKWVDLMMKEELHLPEDNGTKAVGHGFATFAAFVAAGGFPLLPFLFGNFPDKFLASAVLAALAFFAVGAARTFVTSESPWRAGAETLLVGGLAAALAYFLGWVMKTIFAVAI</sequence>
<name>A0A1G2R6R5_9BACT</name>
<evidence type="ECO:0000256" key="1">
    <source>
        <dbReference type="ARBA" id="ARBA00004127"/>
    </source>
</evidence>
<gene>
    <name evidence="6" type="ORF">A3D59_04505</name>
</gene>
<evidence type="ECO:0000313" key="6">
    <source>
        <dbReference type="EMBL" id="OHA68417.1"/>
    </source>
</evidence>
<keyword evidence="3 5" id="KW-1133">Transmembrane helix</keyword>
<proteinExistence type="predicted"/>
<dbReference type="PANTHER" id="PTHR31851">
    <property type="entry name" value="FE(2+)/MN(2+) TRANSPORTER PCL1"/>
    <property type="match status" value="1"/>
</dbReference>
<feature type="transmembrane region" description="Helical" evidence="5">
    <location>
        <begin position="12"/>
        <end position="42"/>
    </location>
</feature>
<dbReference type="Proteomes" id="UP000179258">
    <property type="component" value="Unassembled WGS sequence"/>
</dbReference>
<dbReference type="EMBL" id="MHTX01000017">
    <property type="protein sequence ID" value="OHA68417.1"/>
    <property type="molecule type" value="Genomic_DNA"/>
</dbReference>
<evidence type="ECO:0000256" key="5">
    <source>
        <dbReference type="SAM" id="Phobius"/>
    </source>
</evidence>
<protein>
    <recommendedName>
        <fullName evidence="8">GMP synthase</fullName>
    </recommendedName>
</protein>
<dbReference type="GO" id="GO:0012505">
    <property type="term" value="C:endomembrane system"/>
    <property type="evidence" value="ECO:0007669"/>
    <property type="project" value="UniProtKB-SubCell"/>
</dbReference>
<dbReference type="Pfam" id="PF01988">
    <property type="entry name" value="VIT1"/>
    <property type="match status" value="1"/>
</dbReference>
<feature type="transmembrane region" description="Helical" evidence="5">
    <location>
        <begin position="162"/>
        <end position="183"/>
    </location>
</feature>
<evidence type="ECO:0008006" key="8">
    <source>
        <dbReference type="Google" id="ProtNLM"/>
    </source>
</evidence>
<evidence type="ECO:0000256" key="4">
    <source>
        <dbReference type="ARBA" id="ARBA00023136"/>
    </source>
</evidence>
<evidence type="ECO:0000256" key="2">
    <source>
        <dbReference type="ARBA" id="ARBA00022692"/>
    </source>
</evidence>
<evidence type="ECO:0000256" key="3">
    <source>
        <dbReference type="ARBA" id="ARBA00022989"/>
    </source>
</evidence>
<organism evidence="6 7">
    <name type="scientific">Candidatus Wildermuthbacteria bacterium RIFCSPHIGHO2_02_FULL_47_17</name>
    <dbReference type="NCBI Taxonomy" id="1802452"/>
    <lineage>
        <taxon>Bacteria</taxon>
        <taxon>Candidatus Wildermuthiibacteriota</taxon>
    </lineage>
</organism>
<feature type="transmembrane region" description="Helical" evidence="5">
    <location>
        <begin position="136"/>
        <end position="156"/>
    </location>
</feature>
<dbReference type="GO" id="GO:0030026">
    <property type="term" value="P:intracellular manganese ion homeostasis"/>
    <property type="evidence" value="ECO:0007669"/>
    <property type="project" value="InterPro"/>
</dbReference>
<dbReference type="InterPro" id="IPR008217">
    <property type="entry name" value="Ccc1_fam"/>
</dbReference>
<comment type="caution">
    <text evidence="6">The sequence shown here is derived from an EMBL/GenBank/DDBJ whole genome shotgun (WGS) entry which is preliminary data.</text>
</comment>
<keyword evidence="4 5" id="KW-0472">Membrane</keyword>
<feature type="transmembrane region" description="Helical" evidence="5">
    <location>
        <begin position="195"/>
        <end position="220"/>
    </location>
</feature>
<accession>A0A1G2R6R5</accession>
<keyword evidence="2 5" id="KW-0812">Transmembrane</keyword>
<comment type="subcellular location">
    <subcellularLocation>
        <location evidence="1">Endomembrane system</location>
        <topology evidence="1">Multi-pass membrane protein</topology>
    </subcellularLocation>
</comment>